<keyword evidence="1" id="KW-1133">Transmembrane helix</keyword>
<proteinExistence type="predicted"/>
<evidence type="ECO:0000256" key="1">
    <source>
        <dbReference type="SAM" id="Phobius"/>
    </source>
</evidence>
<keyword evidence="1" id="KW-0472">Membrane</keyword>
<name>T0GXX4_9SPHN</name>
<dbReference type="AlphaFoldDB" id="T0GXX4"/>
<accession>T0GXX4</accession>
<gene>
    <name evidence="2" type="ORF">L288_07250</name>
</gene>
<evidence type="ECO:0000313" key="2">
    <source>
        <dbReference type="EMBL" id="EQB08816.1"/>
    </source>
</evidence>
<keyword evidence="1" id="KW-0812">Transmembrane</keyword>
<organism evidence="2 3">
    <name type="scientific">Sphingobium quisquiliarum P25</name>
    <dbReference type="NCBI Taxonomy" id="1329909"/>
    <lineage>
        <taxon>Bacteria</taxon>
        <taxon>Pseudomonadati</taxon>
        <taxon>Pseudomonadota</taxon>
        <taxon>Alphaproteobacteria</taxon>
        <taxon>Sphingomonadales</taxon>
        <taxon>Sphingomonadaceae</taxon>
        <taxon>Sphingobium</taxon>
    </lineage>
</organism>
<dbReference type="EMBL" id="ATHO01000062">
    <property type="protein sequence ID" value="EQB08816.1"/>
    <property type="molecule type" value="Genomic_DNA"/>
</dbReference>
<feature type="transmembrane region" description="Helical" evidence="1">
    <location>
        <begin position="12"/>
        <end position="33"/>
    </location>
</feature>
<comment type="caution">
    <text evidence="2">The sequence shown here is derived from an EMBL/GenBank/DDBJ whole genome shotgun (WGS) entry which is preliminary data.</text>
</comment>
<sequence length="38" mass="4208">MAQLFGSYFPHLVVGLMLLFMLILGSLSIGDALRGRRN</sequence>
<evidence type="ECO:0000313" key="3">
    <source>
        <dbReference type="Proteomes" id="UP000015525"/>
    </source>
</evidence>
<keyword evidence="3" id="KW-1185">Reference proteome</keyword>
<dbReference type="Proteomes" id="UP000015525">
    <property type="component" value="Unassembled WGS sequence"/>
</dbReference>
<reference evidence="2 3" key="1">
    <citation type="journal article" date="2013" name="Genome Announc.">
        <title>Draft Genome Sequence of Sphingobium quisquiliarum Strain P25T, a Novel Hexachlorocyclohexane (HCH)-Degrading Bacterium Isolated from an HCH Dumpsite.</title>
        <authorList>
            <person name="Kumar Singh A."/>
            <person name="Sangwan N."/>
            <person name="Sharma A."/>
            <person name="Gupta V."/>
            <person name="Khurana J.P."/>
            <person name="Lal R."/>
        </authorList>
    </citation>
    <scope>NUCLEOTIDE SEQUENCE [LARGE SCALE GENOMIC DNA]</scope>
    <source>
        <strain evidence="2 3">P25</strain>
    </source>
</reference>
<protein>
    <submittedName>
        <fullName evidence="2">Uncharacterized protein</fullName>
    </submittedName>
</protein>